<evidence type="ECO:0000313" key="2">
    <source>
        <dbReference type="Proteomes" id="UP000714275"/>
    </source>
</evidence>
<dbReference type="AlphaFoldDB" id="A0A9P7D404"/>
<keyword evidence="2" id="KW-1185">Reference proteome</keyword>
<evidence type="ECO:0000313" key="1">
    <source>
        <dbReference type="EMBL" id="KAG1778277.1"/>
    </source>
</evidence>
<accession>A0A9P7D404</accession>
<name>A0A9P7D404_9AGAM</name>
<sequence length="212" mass="23868">MARPPIYKTDEAKLEAARERCRRHYAKDSILKKRRELRIIKPSQEILEIQKSLAKALGYEDHATTSEMEADDDENNELSDLDLPGCLLALKGIKDEMLALVPEPCAFTEGILLQYVRSLPDEGRGKGDTSIIENARAQVEGLLRRATPMVDSIKDFCGVSDESRAADSVSRFLSTALAYLDDIQYFLDIEGISELTVAHSMGEMMYQKRLRL</sequence>
<dbReference type="Proteomes" id="UP000714275">
    <property type="component" value="Unassembled WGS sequence"/>
</dbReference>
<comment type="caution">
    <text evidence="1">The sequence shown here is derived from an EMBL/GenBank/DDBJ whole genome shotgun (WGS) entry which is preliminary data.</text>
</comment>
<organism evidence="1 2">
    <name type="scientific">Suillus placidus</name>
    <dbReference type="NCBI Taxonomy" id="48579"/>
    <lineage>
        <taxon>Eukaryota</taxon>
        <taxon>Fungi</taxon>
        <taxon>Dikarya</taxon>
        <taxon>Basidiomycota</taxon>
        <taxon>Agaricomycotina</taxon>
        <taxon>Agaricomycetes</taxon>
        <taxon>Agaricomycetidae</taxon>
        <taxon>Boletales</taxon>
        <taxon>Suillineae</taxon>
        <taxon>Suillaceae</taxon>
        <taxon>Suillus</taxon>
    </lineage>
</organism>
<dbReference type="EMBL" id="JABBWD010000016">
    <property type="protein sequence ID" value="KAG1778277.1"/>
    <property type="molecule type" value="Genomic_DNA"/>
</dbReference>
<dbReference type="OrthoDB" id="2655868at2759"/>
<gene>
    <name evidence="1" type="ORF">EV702DRAFT_1196286</name>
</gene>
<protein>
    <submittedName>
        <fullName evidence="1">Uncharacterized protein</fullName>
    </submittedName>
</protein>
<reference evidence="1" key="1">
    <citation type="journal article" date="2020" name="New Phytol.">
        <title>Comparative genomics reveals dynamic genome evolution in host specialist ectomycorrhizal fungi.</title>
        <authorList>
            <person name="Lofgren L.A."/>
            <person name="Nguyen N.H."/>
            <person name="Vilgalys R."/>
            <person name="Ruytinx J."/>
            <person name="Liao H.L."/>
            <person name="Branco S."/>
            <person name="Kuo A."/>
            <person name="LaButti K."/>
            <person name="Lipzen A."/>
            <person name="Andreopoulos W."/>
            <person name="Pangilinan J."/>
            <person name="Riley R."/>
            <person name="Hundley H."/>
            <person name="Na H."/>
            <person name="Barry K."/>
            <person name="Grigoriev I.V."/>
            <person name="Stajich J.E."/>
            <person name="Kennedy P.G."/>
        </authorList>
    </citation>
    <scope>NUCLEOTIDE SEQUENCE</scope>
    <source>
        <strain evidence="1">DOB743</strain>
    </source>
</reference>
<proteinExistence type="predicted"/>